<keyword evidence="2" id="KW-1185">Reference proteome</keyword>
<dbReference type="Proteomes" id="UP000299580">
    <property type="component" value="Chromosome"/>
</dbReference>
<evidence type="ECO:0000313" key="2">
    <source>
        <dbReference type="Proteomes" id="UP000299580"/>
    </source>
</evidence>
<dbReference type="EMBL" id="CP034035">
    <property type="protein sequence ID" value="QCR09711.1"/>
    <property type="molecule type" value="Genomic_DNA"/>
</dbReference>
<sequence>MRQLKIKGLDGVLASFGGLDRQIAEDAQDVAPTGRFALSTLRAALKCPALILVTERVEDPDIAAWLDRQKATRLFYEPKVQAGAKQ</sequence>
<reference evidence="1 2" key="1">
    <citation type="submission" date="2018-11" db="EMBL/GenBank/DDBJ databases">
        <title>Genome sequences of Brenneria nigrifluens and Brenneria rubrifaciens.</title>
        <authorList>
            <person name="Poret-Peterson A.T."/>
            <person name="McClean A.E."/>
            <person name="Kluepfel D.A."/>
        </authorList>
    </citation>
    <scope>NUCLEOTIDE SEQUENCE [LARGE SCALE GENOMIC DNA]</scope>
    <source>
        <strain evidence="1 2">6D370</strain>
    </source>
</reference>
<accession>A0A4P8QRF4</accession>
<organism evidence="1 2">
    <name type="scientific">Brenneria rubrifaciens</name>
    <dbReference type="NCBI Taxonomy" id="55213"/>
    <lineage>
        <taxon>Bacteria</taxon>
        <taxon>Pseudomonadati</taxon>
        <taxon>Pseudomonadota</taxon>
        <taxon>Gammaproteobacteria</taxon>
        <taxon>Enterobacterales</taxon>
        <taxon>Pectobacteriaceae</taxon>
        <taxon>Brenneria</taxon>
    </lineage>
</organism>
<protein>
    <submittedName>
        <fullName evidence="1">Uncharacterized protein</fullName>
    </submittedName>
</protein>
<dbReference type="RefSeq" id="WP_137714715.1">
    <property type="nucleotide sequence ID" value="NZ_CP034035.1"/>
</dbReference>
<proteinExistence type="predicted"/>
<dbReference type="OrthoDB" id="9776369at2"/>
<dbReference type="AlphaFoldDB" id="A0A4P8QRF4"/>
<dbReference type="KEGG" id="brb:EH207_14980"/>
<evidence type="ECO:0000313" key="1">
    <source>
        <dbReference type="EMBL" id="QCR09711.1"/>
    </source>
</evidence>
<gene>
    <name evidence="1" type="ORF">EH207_14980</name>
</gene>
<name>A0A4P8QRF4_9GAMM</name>